<organism evidence="1 2">
    <name type="scientific">Vibrio amylolyticus</name>
    <dbReference type="NCBI Taxonomy" id="2847292"/>
    <lineage>
        <taxon>Bacteria</taxon>
        <taxon>Pseudomonadati</taxon>
        <taxon>Pseudomonadota</taxon>
        <taxon>Gammaproteobacteria</taxon>
        <taxon>Vibrionales</taxon>
        <taxon>Vibrionaceae</taxon>
        <taxon>Vibrio</taxon>
    </lineage>
</organism>
<dbReference type="InterPro" id="IPR043148">
    <property type="entry name" value="TagF_C"/>
</dbReference>
<dbReference type="AlphaFoldDB" id="A0A9X1XPQ3"/>
<evidence type="ECO:0000313" key="1">
    <source>
        <dbReference type="EMBL" id="MCK6263244.1"/>
    </source>
</evidence>
<dbReference type="GO" id="GO:0016020">
    <property type="term" value="C:membrane"/>
    <property type="evidence" value="ECO:0007669"/>
    <property type="project" value="InterPro"/>
</dbReference>
<proteinExistence type="predicted"/>
<dbReference type="Pfam" id="PF04464">
    <property type="entry name" value="Glyphos_transf"/>
    <property type="match status" value="1"/>
</dbReference>
<comment type="caution">
    <text evidence="1">The sequence shown here is derived from an EMBL/GenBank/DDBJ whole genome shotgun (WGS) entry which is preliminary data.</text>
</comment>
<reference evidence="1" key="1">
    <citation type="submission" date="2021-11" db="EMBL/GenBank/DDBJ databases">
        <title>Vibrio ZSDE26 sp. nov. and Vibrio ZSDZ34 sp. nov., isolated from coastal seawater in Qingdao.</title>
        <authorList>
            <person name="Zhang P."/>
        </authorList>
    </citation>
    <scope>NUCLEOTIDE SEQUENCE</scope>
    <source>
        <strain evidence="1">ZSDE26</strain>
    </source>
</reference>
<name>A0A9X1XPQ3_9VIBR</name>
<protein>
    <submittedName>
        <fullName evidence="1">CDP-glycerol glycerophosphotransferase family protein</fullName>
    </submittedName>
</protein>
<dbReference type="SUPFAM" id="SSF53756">
    <property type="entry name" value="UDP-Glycosyltransferase/glycogen phosphorylase"/>
    <property type="match status" value="1"/>
</dbReference>
<evidence type="ECO:0000313" key="2">
    <source>
        <dbReference type="Proteomes" id="UP001139559"/>
    </source>
</evidence>
<dbReference type="InterPro" id="IPR007554">
    <property type="entry name" value="Glycerophosphate_synth"/>
</dbReference>
<keyword evidence="2" id="KW-1185">Reference proteome</keyword>
<dbReference type="RefSeq" id="WP_248008331.1">
    <property type="nucleotide sequence ID" value="NZ_JAJHVV010000004.1"/>
</dbReference>
<dbReference type="Gene3D" id="3.40.50.12580">
    <property type="match status" value="1"/>
</dbReference>
<dbReference type="Proteomes" id="UP001139559">
    <property type="component" value="Unassembled WGS sequence"/>
</dbReference>
<dbReference type="GO" id="GO:0047355">
    <property type="term" value="F:CDP-glycerol glycerophosphotransferase activity"/>
    <property type="evidence" value="ECO:0007669"/>
    <property type="project" value="InterPro"/>
</dbReference>
<sequence>MNMINKLFFKLLSYAKSAYVSFHQKQSLLSTPELKHSSYDVVLYMSGGEDTLYQYDMWGPVIKNLSQNSINILTVFRGPIDWDTLADYGDCKIFVSDLDGLLSSYGEYGVKLVLYPNNRMRNFQSLSYNNAHHVFINHGESEKSSMYSNQAKAYDSVFVAGQVALDRYRNHLRNFDEDKFICVGRPQLDSISPLDLNVPAEKKVILYAPTWEGSHSEMSYSSVDSEAVKMIAGLLLREDFFIIYKPHPSLGISSTAHRDSHGEIVKLMDASPNGVYLSNNEDILSVFHAVDFAIFDNSSVIIDYLSFEKAFCITNNFHVDNRATLPPIARLKGVLVEKDQIASIPAELDTRLASFDYQGSKELKVKYLGDLSKGESTTLFIDTVKKHILEVANDE</sequence>
<gene>
    <name evidence="1" type="ORF">KP803_08135</name>
</gene>
<dbReference type="EMBL" id="JAJHVV010000004">
    <property type="protein sequence ID" value="MCK6263244.1"/>
    <property type="molecule type" value="Genomic_DNA"/>
</dbReference>
<accession>A0A9X1XPQ3</accession>